<feature type="transmembrane region" description="Helical" evidence="1">
    <location>
        <begin position="221"/>
        <end position="239"/>
    </location>
</feature>
<protein>
    <recommendedName>
        <fullName evidence="2">DUF6545 domain-containing protein</fullName>
    </recommendedName>
</protein>
<evidence type="ECO:0000259" key="2">
    <source>
        <dbReference type="Pfam" id="PF20182"/>
    </source>
</evidence>
<dbReference type="InterPro" id="IPR046675">
    <property type="entry name" value="DUF6545"/>
</dbReference>
<feature type="transmembrane region" description="Helical" evidence="1">
    <location>
        <begin position="6"/>
        <end position="25"/>
    </location>
</feature>
<keyword evidence="1" id="KW-0472">Membrane</keyword>
<evidence type="ECO:0000313" key="3">
    <source>
        <dbReference type="EMBL" id="QES47346.1"/>
    </source>
</evidence>
<dbReference type="Proteomes" id="UP000325211">
    <property type="component" value="Chromosome"/>
</dbReference>
<keyword evidence="1" id="KW-1133">Transmembrane helix</keyword>
<sequence>MKGLDFYIPASVLVVAFACKLPGLTRHWRDPLVRAVSVLLLVASSVFFFAAPPTIAAVNRLTGIPNFSAPLVYCILTAFSASCLLLLINWRGGPADRTRRLSRWCTALYSSVIVAQIVLFTLGEAPVERLRDFDTYYVHTPFIREMVLVYLVAHTGAAVVMTVLCRRWSLHVRGSLRSGLILMVCGFVLNLVFDAAKFAAVGARLTGRDWDMLSTTVAPPVASFSALLIGTGFVLPLLVQRLSASWQTWATYRRLGPLWRELRPVVPHGSRSVRISWWSPADLRVTQRVADIHDGILHLDPYFDHALRDRTRAAVLAAGAGSLQADATADAAMVAAAVRARAADPEEKVIGSADAYTSAAAEGPRDLVSISLALRSPVVEQTRRHAASTESSHP</sequence>
<feature type="transmembrane region" description="Helical" evidence="1">
    <location>
        <begin position="142"/>
        <end position="164"/>
    </location>
</feature>
<dbReference type="OrthoDB" id="4328840at2"/>
<feature type="domain" description="DUF6545" evidence="2">
    <location>
        <begin position="246"/>
        <end position="374"/>
    </location>
</feature>
<dbReference type="RefSeq" id="WP_150206422.1">
    <property type="nucleotide sequence ID" value="NZ_CP029190.1"/>
</dbReference>
<reference evidence="3 4" key="1">
    <citation type="submission" date="2018-05" db="EMBL/GenBank/DDBJ databases">
        <title>Streptomyces venezuelae.</title>
        <authorList>
            <person name="Kim W."/>
            <person name="Lee N."/>
            <person name="Cho B.-K."/>
        </authorList>
    </citation>
    <scope>NUCLEOTIDE SEQUENCE [LARGE SCALE GENOMIC DNA]</scope>
    <source>
        <strain evidence="3 4">ATCC 21782</strain>
    </source>
</reference>
<gene>
    <name evidence="3" type="ORF">DEJ50_05395</name>
</gene>
<accession>A0A5P2CWR6</accession>
<organism evidence="3 4">
    <name type="scientific">Streptomyces venezuelae</name>
    <dbReference type="NCBI Taxonomy" id="54571"/>
    <lineage>
        <taxon>Bacteria</taxon>
        <taxon>Bacillati</taxon>
        <taxon>Actinomycetota</taxon>
        <taxon>Actinomycetes</taxon>
        <taxon>Kitasatosporales</taxon>
        <taxon>Streptomycetaceae</taxon>
        <taxon>Streptomyces</taxon>
    </lineage>
</organism>
<dbReference type="EMBL" id="CP029190">
    <property type="protein sequence ID" value="QES47346.1"/>
    <property type="molecule type" value="Genomic_DNA"/>
</dbReference>
<evidence type="ECO:0000256" key="1">
    <source>
        <dbReference type="SAM" id="Phobius"/>
    </source>
</evidence>
<proteinExistence type="predicted"/>
<feature type="transmembrane region" description="Helical" evidence="1">
    <location>
        <begin position="176"/>
        <end position="201"/>
    </location>
</feature>
<feature type="transmembrane region" description="Helical" evidence="1">
    <location>
        <begin position="70"/>
        <end position="89"/>
    </location>
</feature>
<dbReference type="PROSITE" id="PS51257">
    <property type="entry name" value="PROKAR_LIPOPROTEIN"/>
    <property type="match status" value="1"/>
</dbReference>
<keyword evidence="1" id="KW-0812">Transmembrane</keyword>
<dbReference type="NCBIfam" id="NF042915">
    <property type="entry name" value="MAB_1171c_fam"/>
    <property type="match status" value="1"/>
</dbReference>
<feature type="transmembrane region" description="Helical" evidence="1">
    <location>
        <begin position="101"/>
        <end position="122"/>
    </location>
</feature>
<dbReference type="Pfam" id="PF20182">
    <property type="entry name" value="DUF6545"/>
    <property type="match status" value="1"/>
</dbReference>
<evidence type="ECO:0000313" key="4">
    <source>
        <dbReference type="Proteomes" id="UP000325211"/>
    </source>
</evidence>
<dbReference type="AlphaFoldDB" id="A0A5P2CWR6"/>
<name>A0A5P2CWR6_STRVZ</name>
<dbReference type="InterPro" id="IPR050039">
    <property type="entry name" value="MAB_1171c-like"/>
</dbReference>
<feature type="transmembrane region" description="Helical" evidence="1">
    <location>
        <begin position="32"/>
        <end position="50"/>
    </location>
</feature>